<dbReference type="InterPro" id="IPR036962">
    <property type="entry name" value="Glyco_hydro_3_N_sf"/>
</dbReference>
<dbReference type="InterPro" id="IPR017853">
    <property type="entry name" value="GH"/>
</dbReference>
<keyword evidence="4" id="KW-1185">Reference proteome</keyword>
<feature type="domain" description="Glycoside hydrolase family 3 N-terminal" evidence="2">
    <location>
        <begin position="17"/>
        <end position="118"/>
    </location>
</feature>
<dbReference type="Pfam" id="PF00933">
    <property type="entry name" value="Glyco_hydro_3"/>
    <property type="match status" value="1"/>
</dbReference>
<proteinExistence type="predicted"/>
<dbReference type="EC" id="3.2.1.37" evidence="3"/>
<dbReference type="InterPro" id="IPR044993">
    <property type="entry name" value="BXL"/>
</dbReference>
<sequence>MYNVGLAGLTFWSPNVDYVRGLQQSDDGGKEKVKVAACCKHYTAYDVNNWKRIQRYSFNALVTQQNMDDTFQPSFKICVIDGDVASVMYSYNQVNGKPTSGVPDLVDGVIRGQWKLNGNAQKAVDCGLLNETTVDKDVSNNFAPMMRNLHVKLHAKALCCSITLLTCFLYPQHPSSPCRLSAPMPAQHTPCSATTKAFHANQSGCAADTSCVAAQVDSAKKVAASADAVVLVMGSDQSIERESLDRVNTFPGQQTYRYETKEIEIPTKQRK</sequence>
<dbReference type="InterPro" id="IPR001764">
    <property type="entry name" value="Glyco_hydro_3_N"/>
</dbReference>
<protein>
    <submittedName>
        <fullName evidence="3">Fibronectin type III-like domain</fullName>
        <ecNumber evidence="3">3.2.1.37</ecNumber>
    </submittedName>
</protein>
<organism evidence="3 4">
    <name type="scientific">Salvia divinorum</name>
    <name type="common">Maria pastora</name>
    <name type="synonym">Diviner's sage</name>
    <dbReference type="NCBI Taxonomy" id="28513"/>
    <lineage>
        <taxon>Eukaryota</taxon>
        <taxon>Viridiplantae</taxon>
        <taxon>Streptophyta</taxon>
        <taxon>Embryophyta</taxon>
        <taxon>Tracheophyta</taxon>
        <taxon>Spermatophyta</taxon>
        <taxon>Magnoliopsida</taxon>
        <taxon>eudicotyledons</taxon>
        <taxon>Gunneridae</taxon>
        <taxon>Pentapetalae</taxon>
        <taxon>asterids</taxon>
        <taxon>lamiids</taxon>
        <taxon>Lamiales</taxon>
        <taxon>Lamiaceae</taxon>
        <taxon>Nepetoideae</taxon>
        <taxon>Mentheae</taxon>
        <taxon>Salviinae</taxon>
        <taxon>Salvia</taxon>
        <taxon>Salvia subgen. Calosphace</taxon>
    </lineage>
</organism>
<dbReference type="GO" id="GO:0009044">
    <property type="term" value="F:xylan 1,4-beta-xylosidase activity"/>
    <property type="evidence" value="ECO:0007669"/>
    <property type="project" value="UniProtKB-EC"/>
</dbReference>
<comment type="caution">
    <text evidence="3">The sequence shown here is derived from an EMBL/GenBank/DDBJ whole genome shotgun (WGS) entry which is preliminary data.</text>
</comment>
<reference evidence="3 4" key="1">
    <citation type="submission" date="2024-06" db="EMBL/GenBank/DDBJ databases">
        <title>A chromosome level genome sequence of Diviner's sage (Salvia divinorum).</title>
        <authorList>
            <person name="Ford S.A."/>
            <person name="Ro D.-K."/>
            <person name="Ness R.W."/>
            <person name="Phillips M.A."/>
        </authorList>
    </citation>
    <scope>NUCLEOTIDE SEQUENCE [LARGE SCALE GENOMIC DNA]</scope>
    <source>
        <strain evidence="3">SAF-2024a</strain>
        <tissue evidence="3">Leaf</tissue>
    </source>
</reference>
<evidence type="ECO:0000256" key="1">
    <source>
        <dbReference type="ARBA" id="ARBA00022801"/>
    </source>
</evidence>
<evidence type="ECO:0000313" key="3">
    <source>
        <dbReference type="EMBL" id="KAL1544391.1"/>
    </source>
</evidence>
<dbReference type="Gene3D" id="3.20.20.300">
    <property type="entry name" value="Glycoside hydrolase, family 3, N-terminal domain"/>
    <property type="match status" value="1"/>
</dbReference>
<keyword evidence="3" id="KW-0326">Glycosidase</keyword>
<dbReference type="AlphaFoldDB" id="A0ABD1GNA1"/>
<dbReference type="EMBL" id="JBEAFC010000008">
    <property type="protein sequence ID" value="KAL1544391.1"/>
    <property type="molecule type" value="Genomic_DNA"/>
</dbReference>
<gene>
    <name evidence="3" type="primary">BXL3</name>
    <name evidence="3" type="ORF">AAHA92_21249</name>
</gene>
<name>A0ABD1GNA1_SALDI</name>
<dbReference type="SUPFAM" id="SSF51445">
    <property type="entry name" value="(Trans)glycosidases"/>
    <property type="match status" value="1"/>
</dbReference>
<dbReference type="PANTHER" id="PTHR42721">
    <property type="entry name" value="SUGAR HYDROLASE-RELATED"/>
    <property type="match status" value="1"/>
</dbReference>
<evidence type="ECO:0000313" key="4">
    <source>
        <dbReference type="Proteomes" id="UP001567538"/>
    </source>
</evidence>
<accession>A0ABD1GNA1</accession>
<dbReference type="Proteomes" id="UP001567538">
    <property type="component" value="Unassembled WGS sequence"/>
</dbReference>
<evidence type="ECO:0000259" key="2">
    <source>
        <dbReference type="Pfam" id="PF00933"/>
    </source>
</evidence>
<keyword evidence="1 3" id="KW-0378">Hydrolase</keyword>
<dbReference type="PANTHER" id="PTHR42721:SF14">
    <property type="entry name" value="BETA-D-XYLOSIDASE 4-RELATED"/>
    <property type="match status" value="1"/>
</dbReference>